<dbReference type="InterPro" id="IPR002639">
    <property type="entry name" value="UreF"/>
</dbReference>
<keyword evidence="3" id="KW-0963">Cytoplasm</keyword>
<dbReference type="Gene3D" id="1.10.4190.10">
    <property type="entry name" value="Urease accessory protein UreF"/>
    <property type="match status" value="1"/>
</dbReference>
<accession>A0A917SPW0</accession>
<dbReference type="PIRSF" id="PIRSF009467">
    <property type="entry name" value="Ureas_acces_UreF"/>
    <property type="match status" value="1"/>
</dbReference>
<comment type="function">
    <text evidence="3">Required for maturation of urease via the functional incorporation of the urease nickel metallocenter.</text>
</comment>
<evidence type="ECO:0000256" key="2">
    <source>
        <dbReference type="ARBA" id="ARBA00023186"/>
    </source>
</evidence>
<dbReference type="InterPro" id="IPR038277">
    <property type="entry name" value="UreF_sf"/>
</dbReference>
<reference evidence="4" key="2">
    <citation type="submission" date="2020-09" db="EMBL/GenBank/DDBJ databases">
        <authorList>
            <person name="Sun Q."/>
            <person name="Zhou Y."/>
        </authorList>
    </citation>
    <scope>NUCLEOTIDE SEQUENCE</scope>
    <source>
        <strain evidence="4">CGMCC 1.6293</strain>
    </source>
</reference>
<dbReference type="Proteomes" id="UP000649829">
    <property type="component" value="Unassembled WGS sequence"/>
</dbReference>
<dbReference type="Pfam" id="PF01730">
    <property type="entry name" value="UreF"/>
    <property type="match status" value="1"/>
</dbReference>
<dbReference type="RefSeq" id="WP_028286128.1">
    <property type="nucleotide sequence ID" value="NZ_BMLF01000001.1"/>
</dbReference>
<dbReference type="HAMAP" id="MF_01385">
    <property type="entry name" value="UreF"/>
    <property type="match status" value="1"/>
</dbReference>
<evidence type="ECO:0000313" key="4">
    <source>
        <dbReference type="EMBL" id="GGL92062.1"/>
    </source>
</evidence>
<evidence type="ECO:0000256" key="3">
    <source>
        <dbReference type="HAMAP-Rule" id="MF_01385"/>
    </source>
</evidence>
<keyword evidence="1 3" id="KW-0996">Nickel insertion</keyword>
<evidence type="ECO:0000256" key="1">
    <source>
        <dbReference type="ARBA" id="ARBA00022988"/>
    </source>
</evidence>
<dbReference type="GO" id="GO:0016151">
    <property type="term" value="F:nickel cation binding"/>
    <property type="evidence" value="ECO:0007669"/>
    <property type="project" value="UniProtKB-UniRule"/>
</dbReference>
<evidence type="ECO:0000313" key="5">
    <source>
        <dbReference type="Proteomes" id="UP000649829"/>
    </source>
</evidence>
<protein>
    <recommendedName>
        <fullName evidence="3">Urease accessory protein UreF</fullName>
    </recommendedName>
</protein>
<keyword evidence="5" id="KW-1185">Reference proteome</keyword>
<sequence>MTTTTDPALILHQWLSPAFPVGAFAWSHGLEWEVHAARVHDAASFADWLDTVLAHGSGRNDAILLAAAYRAEGRALEEIAALAAALAPSAERREETLSQGRAFAATAAALHDIALPRAAYPVVVGRAARLMDLPLSLTLRLFLQAFAANLTSAAIRLVPLGQTEGQRVLALASPAIERLAREAEPGDAEGIGGAVPMIDLASMRHESQGTRLFRS</sequence>
<dbReference type="EMBL" id="BMLF01000001">
    <property type="protein sequence ID" value="GGL92062.1"/>
    <property type="molecule type" value="Genomic_DNA"/>
</dbReference>
<name>A0A917SPW0_9RHOB</name>
<comment type="similarity">
    <text evidence="3">Belongs to the UreF family.</text>
</comment>
<dbReference type="AlphaFoldDB" id="A0A917SPW0"/>
<dbReference type="GO" id="GO:0005737">
    <property type="term" value="C:cytoplasm"/>
    <property type="evidence" value="ECO:0007669"/>
    <property type="project" value="UniProtKB-SubCell"/>
</dbReference>
<keyword evidence="2 3" id="KW-0143">Chaperone</keyword>
<comment type="caution">
    <text evidence="4">The sequence shown here is derived from an EMBL/GenBank/DDBJ whole genome shotgun (WGS) entry which is preliminary data.</text>
</comment>
<comment type="subcellular location">
    <subcellularLocation>
        <location evidence="3">Cytoplasm</location>
    </subcellularLocation>
</comment>
<gene>
    <name evidence="3 4" type="primary">ureF</name>
    <name evidence="4" type="ORF">GCM10011534_12800</name>
</gene>
<comment type="subunit">
    <text evidence="3">UreD, UreF and UreG form a complex that acts as a GTP-hydrolysis-dependent molecular chaperone, activating the urease apoprotein by helping to assemble the nickel containing metallocenter of UreC. The UreE protein probably delivers the nickel.</text>
</comment>
<dbReference type="PANTHER" id="PTHR33620">
    <property type="entry name" value="UREASE ACCESSORY PROTEIN F"/>
    <property type="match status" value="1"/>
</dbReference>
<dbReference type="PANTHER" id="PTHR33620:SF1">
    <property type="entry name" value="UREASE ACCESSORY PROTEIN F"/>
    <property type="match status" value="1"/>
</dbReference>
<reference evidence="4" key="1">
    <citation type="journal article" date="2014" name="Int. J. Syst. Evol. Microbiol.">
        <title>Complete genome sequence of Corynebacterium casei LMG S-19264T (=DSM 44701T), isolated from a smear-ripened cheese.</title>
        <authorList>
            <consortium name="US DOE Joint Genome Institute (JGI-PGF)"/>
            <person name="Walter F."/>
            <person name="Albersmeier A."/>
            <person name="Kalinowski J."/>
            <person name="Ruckert C."/>
        </authorList>
    </citation>
    <scope>NUCLEOTIDE SEQUENCE</scope>
    <source>
        <strain evidence="4">CGMCC 1.6293</strain>
    </source>
</reference>
<organism evidence="4 5">
    <name type="scientific">Pseudooceanicola nanhaiensis</name>
    <dbReference type="NCBI Taxonomy" id="375761"/>
    <lineage>
        <taxon>Bacteria</taxon>
        <taxon>Pseudomonadati</taxon>
        <taxon>Pseudomonadota</taxon>
        <taxon>Alphaproteobacteria</taxon>
        <taxon>Rhodobacterales</taxon>
        <taxon>Paracoccaceae</taxon>
        <taxon>Pseudooceanicola</taxon>
    </lineage>
</organism>
<proteinExistence type="inferred from homology"/>